<dbReference type="EMBL" id="JANAVB010006532">
    <property type="protein sequence ID" value="KAJ6844865.1"/>
    <property type="molecule type" value="Genomic_DNA"/>
</dbReference>
<protein>
    <submittedName>
        <fullName evidence="2">GDSL esterase/lipase-like</fullName>
    </submittedName>
</protein>
<dbReference type="PANTHER" id="PTHR22835">
    <property type="entry name" value="ZINC FINGER FYVE DOMAIN CONTAINING PROTEIN"/>
    <property type="match status" value="1"/>
</dbReference>
<dbReference type="Gene3D" id="3.40.50.1110">
    <property type="entry name" value="SGNH hydrolase"/>
    <property type="match status" value="1"/>
</dbReference>
<evidence type="ECO:0000313" key="3">
    <source>
        <dbReference type="Proteomes" id="UP001140949"/>
    </source>
</evidence>
<dbReference type="InterPro" id="IPR036514">
    <property type="entry name" value="SGNH_hydro_sf"/>
</dbReference>
<comment type="caution">
    <text evidence="2">The sequence shown here is derived from an EMBL/GenBank/DDBJ whole genome shotgun (WGS) entry which is preliminary data.</text>
</comment>
<organism evidence="2 3">
    <name type="scientific">Iris pallida</name>
    <name type="common">Sweet iris</name>
    <dbReference type="NCBI Taxonomy" id="29817"/>
    <lineage>
        <taxon>Eukaryota</taxon>
        <taxon>Viridiplantae</taxon>
        <taxon>Streptophyta</taxon>
        <taxon>Embryophyta</taxon>
        <taxon>Tracheophyta</taxon>
        <taxon>Spermatophyta</taxon>
        <taxon>Magnoliopsida</taxon>
        <taxon>Liliopsida</taxon>
        <taxon>Asparagales</taxon>
        <taxon>Iridaceae</taxon>
        <taxon>Iridoideae</taxon>
        <taxon>Irideae</taxon>
        <taxon>Iris</taxon>
    </lineage>
</organism>
<reference evidence="2" key="2">
    <citation type="submission" date="2023-04" db="EMBL/GenBank/DDBJ databases">
        <authorList>
            <person name="Bruccoleri R.E."/>
            <person name="Oakeley E.J."/>
            <person name="Faust A.-M."/>
            <person name="Dessus-Babus S."/>
            <person name="Altorfer M."/>
            <person name="Burckhardt D."/>
            <person name="Oertli M."/>
            <person name="Naumann U."/>
            <person name="Petersen F."/>
            <person name="Wong J."/>
        </authorList>
    </citation>
    <scope>NUCLEOTIDE SEQUENCE</scope>
    <source>
        <strain evidence="2">GSM-AAB239-AS_SAM_17_03QT</strain>
        <tissue evidence="2">Leaf</tissue>
    </source>
</reference>
<evidence type="ECO:0000256" key="1">
    <source>
        <dbReference type="ARBA" id="ARBA00008668"/>
    </source>
</evidence>
<name>A0AAX6HXA5_IRIPA</name>
<evidence type="ECO:0000313" key="2">
    <source>
        <dbReference type="EMBL" id="KAJ6844865.1"/>
    </source>
</evidence>
<dbReference type="AlphaFoldDB" id="A0AAX6HXA5"/>
<comment type="similarity">
    <text evidence="1">Belongs to the 'GDSL' lipolytic enzyme family.</text>
</comment>
<sequence length="125" mass="14418">MYKSNQEEDYELDTGCIKWMNVFAEYHNHKLLEELDRLRKHNPSTTIIYVDYYNAAMNIFRSPDSYGFGREPFAACCGGGGGPHNFDPSICAGAIRLRCVIIHQNIYPGMDCTLQKQHTKRLPIW</sequence>
<gene>
    <name evidence="2" type="ORF">M6B38_294165</name>
</gene>
<proteinExistence type="inferred from homology"/>
<reference evidence="2" key="1">
    <citation type="journal article" date="2023" name="GigaByte">
        <title>Genome assembly of the bearded iris, Iris pallida Lam.</title>
        <authorList>
            <person name="Bruccoleri R.E."/>
            <person name="Oakeley E.J."/>
            <person name="Faust A.M.E."/>
            <person name="Altorfer M."/>
            <person name="Dessus-Babus S."/>
            <person name="Burckhardt D."/>
            <person name="Oertli M."/>
            <person name="Naumann U."/>
            <person name="Petersen F."/>
            <person name="Wong J."/>
        </authorList>
    </citation>
    <scope>NUCLEOTIDE SEQUENCE</scope>
    <source>
        <strain evidence="2">GSM-AAB239-AS_SAM_17_03QT</strain>
    </source>
</reference>
<accession>A0AAX6HXA5</accession>
<dbReference type="Proteomes" id="UP001140949">
    <property type="component" value="Unassembled WGS sequence"/>
</dbReference>
<dbReference type="PANTHER" id="PTHR22835:SF663">
    <property type="entry name" value="LIPASE-LIKE"/>
    <property type="match status" value="1"/>
</dbReference>
<keyword evidence="3" id="KW-1185">Reference proteome</keyword>